<feature type="compositionally biased region" description="Basic residues" evidence="1">
    <location>
        <begin position="49"/>
        <end position="69"/>
    </location>
</feature>
<sequence>MPALRKTFKEVNKTDPRFADWWQENSKEAYNTGLANAAAAFDNYAKSNNGKRRGARMGMPRRKSKHRANRARECRNRVEPTRRPAPPARPARTRRGGQVGAKPTHSRTETRDLHWDTTTQLGLW</sequence>
<name>A0ABP8DQP0_9ACTN</name>
<organism evidence="2 3">
    <name type="scientific">Dactylosporangium darangshiense</name>
    <dbReference type="NCBI Taxonomy" id="579108"/>
    <lineage>
        <taxon>Bacteria</taxon>
        <taxon>Bacillati</taxon>
        <taxon>Actinomycetota</taxon>
        <taxon>Actinomycetes</taxon>
        <taxon>Micromonosporales</taxon>
        <taxon>Micromonosporaceae</taxon>
        <taxon>Dactylosporangium</taxon>
    </lineage>
</organism>
<comment type="caution">
    <text evidence="2">The sequence shown here is derived from an EMBL/GenBank/DDBJ whole genome shotgun (WGS) entry which is preliminary data.</text>
</comment>
<reference evidence="3" key="1">
    <citation type="journal article" date="2019" name="Int. J. Syst. Evol. Microbiol.">
        <title>The Global Catalogue of Microorganisms (GCM) 10K type strain sequencing project: providing services to taxonomists for standard genome sequencing and annotation.</title>
        <authorList>
            <consortium name="The Broad Institute Genomics Platform"/>
            <consortium name="The Broad Institute Genome Sequencing Center for Infectious Disease"/>
            <person name="Wu L."/>
            <person name="Ma J."/>
        </authorList>
    </citation>
    <scope>NUCLEOTIDE SEQUENCE [LARGE SCALE GENOMIC DNA]</scope>
    <source>
        <strain evidence="3">JCM 17441</strain>
    </source>
</reference>
<accession>A0ABP8DQP0</accession>
<feature type="region of interest" description="Disordered" evidence="1">
    <location>
        <begin position="45"/>
        <end position="124"/>
    </location>
</feature>
<protein>
    <submittedName>
        <fullName evidence="2">Uncharacterized protein</fullName>
    </submittedName>
</protein>
<evidence type="ECO:0000313" key="3">
    <source>
        <dbReference type="Proteomes" id="UP001500620"/>
    </source>
</evidence>
<dbReference type="EMBL" id="BAABAT010000048">
    <property type="protein sequence ID" value="GAA4261919.1"/>
    <property type="molecule type" value="Genomic_DNA"/>
</dbReference>
<proteinExistence type="predicted"/>
<dbReference type="Proteomes" id="UP001500620">
    <property type="component" value="Unassembled WGS sequence"/>
</dbReference>
<evidence type="ECO:0000313" key="2">
    <source>
        <dbReference type="EMBL" id="GAA4261919.1"/>
    </source>
</evidence>
<feature type="compositionally biased region" description="Basic and acidic residues" evidence="1">
    <location>
        <begin position="106"/>
        <end position="115"/>
    </location>
</feature>
<keyword evidence="3" id="KW-1185">Reference proteome</keyword>
<feature type="compositionally biased region" description="Basic and acidic residues" evidence="1">
    <location>
        <begin position="70"/>
        <end position="82"/>
    </location>
</feature>
<evidence type="ECO:0000256" key="1">
    <source>
        <dbReference type="SAM" id="MobiDB-lite"/>
    </source>
</evidence>
<gene>
    <name evidence="2" type="ORF">GCM10022255_096570</name>
</gene>